<dbReference type="HOGENOM" id="CLU_176057_0_0_2"/>
<dbReference type="InterPro" id="IPR008203">
    <property type="entry name" value="AF2212-like"/>
</dbReference>
<name>Q2FL93_METHJ</name>
<comment type="similarity">
    <text evidence="1 3">Belongs to the UPF0165 family.</text>
</comment>
<dbReference type="AlphaFoldDB" id="Q2FL93"/>
<dbReference type="SUPFAM" id="SSF141694">
    <property type="entry name" value="AF2212/PG0164-like"/>
    <property type="match status" value="1"/>
</dbReference>
<accession>Q2FL93</accession>
<organism evidence="4 5">
    <name type="scientific">Methanospirillum hungatei JF-1 (strain ATCC 27890 / DSM 864 / NBRC 100397 / JF-1)</name>
    <dbReference type="NCBI Taxonomy" id="323259"/>
    <lineage>
        <taxon>Archaea</taxon>
        <taxon>Methanobacteriati</taxon>
        <taxon>Methanobacteriota</taxon>
        <taxon>Stenosarchaea group</taxon>
        <taxon>Methanomicrobia</taxon>
        <taxon>Methanomicrobiales</taxon>
        <taxon>Methanospirillaceae</taxon>
        <taxon>Methanospirillum</taxon>
    </lineage>
</organism>
<sequence>MAITIDAEYNGTAFIPIDTVSLKKNRKYRLIVEETTDEKNQTAWDILQNHIGSIDGPEDWSENLDHYLYGSPKKTKNNVSE</sequence>
<reference evidence="5" key="1">
    <citation type="journal article" date="2016" name="Stand. Genomic Sci.">
        <title>Complete genome sequence of Methanospirillum hungatei type strain JF1.</title>
        <authorList>
            <person name="Gunsalus R.P."/>
            <person name="Cook L.E."/>
            <person name="Crable B."/>
            <person name="Rohlin L."/>
            <person name="McDonald E."/>
            <person name="Mouttaki H."/>
            <person name="Sieber J.R."/>
            <person name="Poweleit N."/>
            <person name="Zhou H."/>
            <person name="Lapidus A.L."/>
            <person name="Daligault H.E."/>
            <person name="Land M."/>
            <person name="Gilna P."/>
            <person name="Ivanova N."/>
            <person name="Kyrpides N."/>
            <person name="Culley D.E."/>
            <person name="McInerney M.J."/>
        </authorList>
    </citation>
    <scope>NUCLEOTIDE SEQUENCE [LARGE SCALE GENOMIC DNA]</scope>
    <source>
        <strain evidence="5">ATCC 27890 / DSM 864 / NBRC 100397 / JF-1</strain>
    </source>
</reference>
<gene>
    <name evidence="4" type="ordered locus">Mhun_0581</name>
</gene>
<evidence type="ECO:0000313" key="5">
    <source>
        <dbReference type="Proteomes" id="UP000001941"/>
    </source>
</evidence>
<evidence type="ECO:0000313" key="4">
    <source>
        <dbReference type="EMBL" id="ABD40341.1"/>
    </source>
</evidence>
<protein>
    <recommendedName>
        <fullName evidence="3">Antitoxin</fullName>
    </recommendedName>
</protein>
<evidence type="ECO:0000256" key="3">
    <source>
        <dbReference type="RuleBase" id="RU368051"/>
    </source>
</evidence>
<dbReference type="EnsemblBacteria" id="ABD40341">
    <property type="protein sequence ID" value="ABD40341"/>
    <property type="gene ID" value="Mhun_0581"/>
</dbReference>
<dbReference type="EMBL" id="CP000254">
    <property type="protein sequence ID" value="ABD40341.1"/>
    <property type="molecule type" value="Genomic_DNA"/>
</dbReference>
<proteinExistence type="inferred from homology"/>
<comment type="function">
    <text evidence="3">Antitoxin component of a type II toxin-antitoxin (TA) system.</text>
</comment>
<evidence type="ECO:0000256" key="1">
    <source>
        <dbReference type="ARBA" id="ARBA00006615"/>
    </source>
</evidence>
<dbReference type="InParanoid" id="Q2FL93"/>
<dbReference type="Pfam" id="PF01954">
    <property type="entry name" value="AF2212-like"/>
    <property type="match status" value="1"/>
</dbReference>
<keyword evidence="5" id="KW-1185">Reference proteome</keyword>
<keyword evidence="2 3" id="KW-1277">Toxin-antitoxin system</keyword>
<dbReference type="Proteomes" id="UP000001941">
    <property type="component" value="Chromosome"/>
</dbReference>
<evidence type="ECO:0000256" key="2">
    <source>
        <dbReference type="ARBA" id="ARBA00022649"/>
    </source>
</evidence>
<dbReference type="GeneID" id="3922378"/>
<dbReference type="OrthoDB" id="106852at2157"/>
<dbReference type="KEGG" id="mhu:Mhun_0581"/>
<dbReference type="RefSeq" id="WP_011447627.1">
    <property type="nucleotide sequence ID" value="NC_007796.1"/>
</dbReference>